<organism evidence="2 3">
    <name type="scientific">Anoxybacter fermentans</name>
    <dbReference type="NCBI Taxonomy" id="1323375"/>
    <lineage>
        <taxon>Bacteria</taxon>
        <taxon>Bacillati</taxon>
        <taxon>Bacillota</taxon>
        <taxon>Clostridia</taxon>
        <taxon>Halanaerobiales</taxon>
        <taxon>Anoxybacter</taxon>
    </lineage>
</organism>
<dbReference type="AlphaFoldDB" id="A0A3S9T148"/>
<feature type="transmembrane region" description="Helical" evidence="1">
    <location>
        <begin position="46"/>
        <end position="66"/>
    </location>
</feature>
<evidence type="ECO:0000313" key="2">
    <source>
        <dbReference type="EMBL" id="AZR74284.1"/>
    </source>
</evidence>
<sequence>MKKNKMSLLMILKIAFTYIGAIIGAGFASGQEIFHFFIQYGREGLIGLILAGLLFIIGGVFILQLAQRFKVDYYKLFYRLLGKGSGFMVDLIYIIFILGSISVMLAGSGVIFHEALGVRYSLGVLITLFIVLVIVYSGVRGIFMLNTFLIPFLILVIIYTSYIHLNVGPVEINSCVANVSILPWYISGIVYVSFNLFLSMAIMIDIGSKVRNPGVLFSGGIVGGGLIMLILLLMGFAMYYSLNDIGYVEMPMLLLADQTGPVLYLIYMIGLWFAIITTAVANVYGFIHRVMPLFKLNYYNSAMLTIVVVLPLTRLGFANLVKYLYPVYGVVALGVLGVMALKVGVKIK</sequence>
<reference evidence="2 3" key="1">
    <citation type="submission" date="2016-07" db="EMBL/GenBank/DDBJ databases">
        <title>Genome and transcriptome analysis of iron-reducing fermentative bacteria Anoxybacter fermentans.</title>
        <authorList>
            <person name="Zeng X."/>
            <person name="Shao Z."/>
        </authorList>
    </citation>
    <scope>NUCLEOTIDE SEQUENCE [LARGE SCALE GENOMIC DNA]</scope>
    <source>
        <strain evidence="2 3">DY22613</strain>
    </source>
</reference>
<keyword evidence="1" id="KW-1133">Transmembrane helix</keyword>
<feature type="transmembrane region" description="Helical" evidence="1">
    <location>
        <begin position="87"/>
        <end position="112"/>
    </location>
</feature>
<dbReference type="PANTHER" id="PTHR37814">
    <property type="entry name" value="CONSERVED MEMBRANE PROTEIN"/>
    <property type="match status" value="1"/>
</dbReference>
<gene>
    <name evidence="2" type="ORF">BBF96_13260</name>
</gene>
<dbReference type="OrthoDB" id="4424890at2"/>
<dbReference type="InterPro" id="IPR038728">
    <property type="entry name" value="YkvI-like"/>
</dbReference>
<feature type="transmembrane region" description="Helical" evidence="1">
    <location>
        <begin position="182"/>
        <end position="204"/>
    </location>
</feature>
<feature type="transmembrane region" description="Helical" evidence="1">
    <location>
        <begin position="216"/>
        <end position="242"/>
    </location>
</feature>
<dbReference type="PANTHER" id="PTHR37814:SF1">
    <property type="entry name" value="MEMBRANE PROTEIN"/>
    <property type="match status" value="1"/>
</dbReference>
<feature type="transmembrane region" description="Helical" evidence="1">
    <location>
        <begin position="323"/>
        <end position="345"/>
    </location>
</feature>
<keyword evidence="1" id="KW-0812">Transmembrane</keyword>
<accession>A0A3S9T148</accession>
<evidence type="ECO:0000256" key="1">
    <source>
        <dbReference type="SAM" id="Phobius"/>
    </source>
</evidence>
<dbReference type="KEGG" id="aft:BBF96_13260"/>
<keyword evidence="1" id="KW-0472">Membrane</keyword>
<evidence type="ECO:0000313" key="3">
    <source>
        <dbReference type="Proteomes" id="UP000267250"/>
    </source>
</evidence>
<proteinExistence type="predicted"/>
<name>A0A3S9T148_9FIRM</name>
<feature type="transmembrane region" description="Helical" evidence="1">
    <location>
        <begin position="298"/>
        <end position="317"/>
    </location>
</feature>
<evidence type="ECO:0008006" key="4">
    <source>
        <dbReference type="Google" id="ProtNLM"/>
    </source>
</evidence>
<protein>
    <recommendedName>
        <fullName evidence="4">Transporter</fullName>
    </recommendedName>
</protein>
<dbReference type="Proteomes" id="UP000267250">
    <property type="component" value="Chromosome"/>
</dbReference>
<feature type="transmembrane region" description="Helical" evidence="1">
    <location>
        <begin position="143"/>
        <end position="162"/>
    </location>
</feature>
<keyword evidence="3" id="KW-1185">Reference proteome</keyword>
<dbReference type="RefSeq" id="WP_127017641.1">
    <property type="nucleotide sequence ID" value="NZ_CP016379.1"/>
</dbReference>
<feature type="transmembrane region" description="Helical" evidence="1">
    <location>
        <begin position="262"/>
        <end position="286"/>
    </location>
</feature>
<dbReference type="EMBL" id="CP016379">
    <property type="protein sequence ID" value="AZR74284.1"/>
    <property type="molecule type" value="Genomic_DNA"/>
</dbReference>
<feature type="transmembrane region" description="Helical" evidence="1">
    <location>
        <begin position="118"/>
        <end position="136"/>
    </location>
</feature>